<dbReference type="OrthoDB" id="530955at2"/>
<proteinExistence type="inferred from homology"/>
<feature type="domain" description="Thioredoxin" evidence="3">
    <location>
        <begin position="1"/>
        <end position="106"/>
    </location>
</feature>
<dbReference type="EMBL" id="PVWO01000055">
    <property type="protein sequence ID" value="PSB57931.1"/>
    <property type="molecule type" value="Genomic_DNA"/>
</dbReference>
<evidence type="ECO:0000256" key="1">
    <source>
        <dbReference type="ARBA" id="ARBA00008987"/>
    </source>
</evidence>
<dbReference type="Gene3D" id="3.40.30.10">
    <property type="entry name" value="Glutaredoxin"/>
    <property type="match status" value="1"/>
</dbReference>
<evidence type="ECO:0000256" key="2">
    <source>
        <dbReference type="ARBA" id="ARBA00023284"/>
    </source>
</evidence>
<dbReference type="GO" id="GO:0015035">
    <property type="term" value="F:protein-disulfide reductase activity"/>
    <property type="evidence" value="ECO:0007669"/>
    <property type="project" value="TreeGrafter"/>
</dbReference>
<dbReference type="PRINTS" id="PR00421">
    <property type="entry name" value="THIOREDOXIN"/>
</dbReference>
<evidence type="ECO:0000313" key="5">
    <source>
        <dbReference type="Proteomes" id="UP000238937"/>
    </source>
</evidence>
<name>A0A2T1GJH0_9CYAN</name>
<dbReference type="PANTHER" id="PTHR45663">
    <property type="entry name" value="GEO12009P1"/>
    <property type="match status" value="1"/>
</dbReference>
<evidence type="ECO:0000259" key="3">
    <source>
        <dbReference type="PROSITE" id="PS51352"/>
    </source>
</evidence>
<keyword evidence="2" id="KW-0676">Redox-active center</keyword>
<reference evidence="4 5" key="1">
    <citation type="submission" date="2018-03" db="EMBL/GenBank/DDBJ databases">
        <title>The ancient ancestry and fast evolution of plastids.</title>
        <authorList>
            <person name="Moore K.R."/>
            <person name="Magnabosco C."/>
            <person name="Momper L."/>
            <person name="Gold D.A."/>
            <person name="Bosak T."/>
            <person name="Fournier G.P."/>
        </authorList>
    </citation>
    <scope>NUCLEOTIDE SEQUENCE [LARGE SCALE GENOMIC DNA]</scope>
    <source>
        <strain evidence="4 5">CCALA 037</strain>
    </source>
</reference>
<dbReference type="InterPro" id="IPR013766">
    <property type="entry name" value="Thioredoxin_domain"/>
</dbReference>
<dbReference type="CDD" id="cd02947">
    <property type="entry name" value="TRX_family"/>
    <property type="match status" value="1"/>
</dbReference>
<sequence>MIHSVTDLNFKERVLASSLPVLVNFEAPWCGLCKLIQPTLIQFYDRWDEQIKLVNINADENFKLASTYKLKTLPTLILFTNGRIVDRLEGFHSKEALRADLDRMTRKATLNWQIGEKAMPMQIDWRLVRTE</sequence>
<dbReference type="GO" id="GO:0045454">
    <property type="term" value="P:cell redox homeostasis"/>
    <property type="evidence" value="ECO:0007669"/>
    <property type="project" value="TreeGrafter"/>
</dbReference>
<protein>
    <submittedName>
        <fullName evidence="4">Thiol reductase thioredoxin</fullName>
    </submittedName>
</protein>
<dbReference type="PANTHER" id="PTHR45663:SF11">
    <property type="entry name" value="GEO12009P1"/>
    <property type="match status" value="1"/>
</dbReference>
<dbReference type="Pfam" id="PF00085">
    <property type="entry name" value="Thioredoxin"/>
    <property type="match status" value="1"/>
</dbReference>
<comment type="similarity">
    <text evidence="1">Belongs to the thioredoxin family.</text>
</comment>
<organism evidence="4 5">
    <name type="scientific">Chamaesiphon polymorphus CCALA 037</name>
    <dbReference type="NCBI Taxonomy" id="2107692"/>
    <lineage>
        <taxon>Bacteria</taxon>
        <taxon>Bacillati</taxon>
        <taxon>Cyanobacteriota</taxon>
        <taxon>Cyanophyceae</taxon>
        <taxon>Gomontiellales</taxon>
        <taxon>Chamaesiphonaceae</taxon>
        <taxon>Chamaesiphon</taxon>
    </lineage>
</organism>
<dbReference type="AlphaFoldDB" id="A0A2T1GJH0"/>
<dbReference type="RefSeq" id="WP_106301806.1">
    <property type="nucleotide sequence ID" value="NZ_PVWO01000055.1"/>
</dbReference>
<dbReference type="Proteomes" id="UP000238937">
    <property type="component" value="Unassembled WGS sequence"/>
</dbReference>
<dbReference type="PROSITE" id="PS51352">
    <property type="entry name" value="THIOREDOXIN_2"/>
    <property type="match status" value="1"/>
</dbReference>
<dbReference type="SUPFAM" id="SSF52833">
    <property type="entry name" value="Thioredoxin-like"/>
    <property type="match status" value="1"/>
</dbReference>
<dbReference type="GO" id="GO:0005829">
    <property type="term" value="C:cytosol"/>
    <property type="evidence" value="ECO:0007669"/>
    <property type="project" value="TreeGrafter"/>
</dbReference>
<keyword evidence="5" id="KW-1185">Reference proteome</keyword>
<comment type="caution">
    <text evidence="4">The sequence shown here is derived from an EMBL/GenBank/DDBJ whole genome shotgun (WGS) entry which is preliminary data.</text>
</comment>
<dbReference type="InterPro" id="IPR036249">
    <property type="entry name" value="Thioredoxin-like_sf"/>
</dbReference>
<evidence type="ECO:0000313" key="4">
    <source>
        <dbReference type="EMBL" id="PSB57931.1"/>
    </source>
</evidence>
<gene>
    <name evidence="4" type="ORF">C7B77_06605</name>
</gene>
<accession>A0A2T1GJH0</accession>